<evidence type="ECO:0000256" key="1">
    <source>
        <dbReference type="SAM" id="MobiDB-lite"/>
    </source>
</evidence>
<accession>A0ABS8Z4L5</accession>
<evidence type="ECO:0000313" key="2">
    <source>
        <dbReference type="EMBL" id="MCE7002347.1"/>
    </source>
</evidence>
<gene>
    <name evidence="2" type="ORF">LWC34_05805</name>
</gene>
<reference evidence="2 3" key="1">
    <citation type="submission" date="2021-12" db="EMBL/GenBank/DDBJ databases">
        <title>Genome sequence of Kibdelosporangium philippinense ATCC 49844.</title>
        <authorList>
            <person name="Fedorov E.A."/>
            <person name="Omeragic M."/>
            <person name="Shalygina K.F."/>
            <person name="Maclea K.S."/>
        </authorList>
    </citation>
    <scope>NUCLEOTIDE SEQUENCE [LARGE SCALE GENOMIC DNA]</scope>
    <source>
        <strain evidence="2 3">ATCC 49844</strain>
    </source>
</reference>
<proteinExistence type="predicted"/>
<protein>
    <recommendedName>
        <fullName evidence="4">Gluconate 2-dehydrogenase subunit 3 family protein</fullName>
    </recommendedName>
</protein>
<feature type="compositionally biased region" description="Pro residues" evidence="1">
    <location>
        <begin position="131"/>
        <end position="142"/>
    </location>
</feature>
<keyword evidence="3" id="KW-1185">Reference proteome</keyword>
<dbReference type="EMBL" id="JAJVCN010000001">
    <property type="protein sequence ID" value="MCE7002347.1"/>
    <property type="molecule type" value="Genomic_DNA"/>
</dbReference>
<dbReference type="RefSeq" id="WP_233723389.1">
    <property type="nucleotide sequence ID" value="NZ_JAJVCN010000001.1"/>
</dbReference>
<evidence type="ECO:0000313" key="3">
    <source>
        <dbReference type="Proteomes" id="UP001521150"/>
    </source>
</evidence>
<name>A0ABS8Z4L5_9PSEU</name>
<feature type="region of interest" description="Disordered" evidence="1">
    <location>
        <begin position="118"/>
        <end position="142"/>
    </location>
</feature>
<organism evidence="2 3">
    <name type="scientific">Kibdelosporangium philippinense</name>
    <dbReference type="NCBI Taxonomy" id="211113"/>
    <lineage>
        <taxon>Bacteria</taxon>
        <taxon>Bacillati</taxon>
        <taxon>Actinomycetota</taxon>
        <taxon>Actinomycetes</taxon>
        <taxon>Pseudonocardiales</taxon>
        <taxon>Pseudonocardiaceae</taxon>
        <taxon>Kibdelosporangium</taxon>
    </lineage>
</organism>
<evidence type="ECO:0008006" key="4">
    <source>
        <dbReference type="Google" id="ProtNLM"/>
    </source>
</evidence>
<dbReference type="Proteomes" id="UP001521150">
    <property type="component" value="Unassembled WGS sequence"/>
</dbReference>
<comment type="caution">
    <text evidence="2">The sequence shown here is derived from an EMBL/GenBank/DDBJ whole genome shotgun (WGS) entry which is preliminary data.</text>
</comment>
<sequence>MSGPFTERQEAVLTSVASAMYPHPGLGEQPYRRVVATIASLAAADPVLGGILRDGMDELSACVEESASFRALRPLVARYLYDDPEVRAYIGYPGASYSDGGYVNRGFNDLRWLPEPPIEEPPEPLVEIGPLPYPLSPPPEVQ</sequence>